<keyword evidence="2" id="KW-0808">Transferase</keyword>
<evidence type="ECO:0000313" key="3">
    <source>
        <dbReference type="Proteomes" id="UP000324707"/>
    </source>
</evidence>
<protein>
    <submittedName>
        <fullName evidence="2">FkbM family methyltransferase</fullName>
    </submittedName>
</protein>
<dbReference type="SUPFAM" id="SSF53335">
    <property type="entry name" value="S-adenosyl-L-methionine-dependent methyltransferases"/>
    <property type="match status" value="1"/>
</dbReference>
<dbReference type="RefSeq" id="WP_147736162.1">
    <property type="nucleotide sequence ID" value="NZ_SAXX01000008.1"/>
</dbReference>
<dbReference type="Proteomes" id="UP000324707">
    <property type="component" value="Unassembled WGS sequence"/>
</dbReference>
<sequence>MNIKDFIYSKKDEGIYRKRTIFGIKIITKPYELILNNKLDRILHDYDNLIRGGVNRLNNILTKKYLNENYIYTVNIDNNLFHFQDSILSESVNMIAHELNNNEYDFNIDFKEGDIVIDIGANVGMVSILLAKKFPFLKIYSFEPLKENYDNFIKNIELNNIPKGVITAENKAVTKDGRLITMSINSANKDGSSTTDVISINSIMTKENSQVESITLEEIFKKYNINKLKLLKIDCEGSEYEILYNANTNLLKNIENLRGEFHENKNLTDEYDIDKLCEYVSKYIKNYKVTKARHCFVM</sequence>
<gene>
    <name evidence="2" type="ORF">EPJ69_03250</name>
</gene>
<dbReference type="Gene3D" id="3.40.50.150">
    <property type="entry name" value="Vaccinia Virus protein VP39"/>
    <property type="match status" value="1"/>
</dbReference>
<reference evidence="2 3" key="1">
    <citation type="journal article" date="1992" name="Lakartidningen">
        <title>[Penicillin V and not amoxicillin is the first choice preparation in acute otitis].</title>
        <authorList>
            <person name="Kamme C."/>
            <person name="Lundgren K."/>
            <person name="Prellner K."/>
        </authorList>
    </citation>
    <scope>NUCLEOTIDE SEQUENCE [LARGE SCALE GENOMIC DNA]</scope>
    <source>
        <strain evidence="2 3">PC5538III-lc</strain>
    </source>
</reference>
<dbReference type="EMBL" id="SAXX01000008">
    <property type="protein sequence ID" value="TXJ33977.1"/>
    <property type="molecule type" value="Genomic_DNA"/>
</dbReference>
<dbReference type="GO" id="GO:0032259">
    <property type="term" value="P:methylation"/>
    <property type="evidence" value="ECO:0007669"/>
    <property type="project" value="UniProtKB-KW"/>
</dbReference>
<accession>A0A5C8E7C1</accession>
<dbReference type="GO" id="GO:0008168">
    <property type="term" value="F:methyltransferase activity"/>
    <property type="evidence" value="ECO:0007669"/>
    <property type="project" value="UniProtKB-KW"/>
</dbReference>
<dbReference type="PANTHER" id="PTHR34203">
    <property type="entry name" value="METHYLTRANSFERASE, FKBM FAMILY PROTEIN"/>
    <property type="match status" value="1"/>
</dbReference>
<evidence type="ECO:0000259" key="1">
    <source>
        <dbReference type="Pfam" id="PF05050"/>
    </source>
</evidence>
<name>A0A5C8E7C1_9SPIR</name>
<feature type="domain" description="Methyltransferase FkbM" evidence="1">
    <location>
        <begin position="118"/>
        <end position="276"/>
    </location>
</feature>
<evidence type="ECO:0000313" key="2">
    <source>
        <dbReference type="EMBL" id="TXJ33977.1"/>
    </source>
</evidence>
<proteinExistence type="predicted"/>
<dbReference type="NCBIfam" id="TIGR01444">
    <property type="entry name" value="fkbM_fam"/>
    <property type="match status" value="1"/>
</dbReference>
<comment type="caution">
    <text evidence="2">The sequence shown here is derived from an EMBL/GenBank/DDBJ whole genome shotgun (WGS) entry which is preliminary data.</text>
</comment>
<dbReference type="Pfam" id="PF05050">
    <property type="entry name" value="Methyltransf_21"/>
    <property type="match status" value="1"/>
</dbReference>
<dbReference type="PANTHER" id="PTHR34203:SF15">
    <property type="entry name" value="SLL1173 PROTEIN"/>
    <property type="match status" value="1"/>
</dbReference>
<dbReference type="InterPro" id="IPR029063">
    <property type="entry name" value="SAM-dependent_MTases_sf"/>
</dbReference>
<dbReference type="InterPro" id="IPR052514">
    <property type="entry name" value="SAM-dependent_MTase"/>
</dbReference>
<keyword evidence="2" id="KW-0489">Methyltransferase</keyword>
<dbReference type="AlphaFoldDB" id="A0A5C8E7C1"/>
<organism evidence="2 3">
    <name type="scientific">Brachyspira aalborgi</name>
    <dbReference type="NCBI Taxonomy" id="29522"/>
    <lineage>
        <taxon>Bacteria</taxon>
        <taxon>Pseudomonadati</taxon>
        <taxon>Spirochaetota</taxon>
        <taxon>Spirochaetia</taxon>
        <taxon>Brachyspirales</taxon>
        <taxon>Brachyspiraceae</taxon>
        <taxon>Brachyspira</taxon>
    </lineage>
</organism>
<dbReference type="InterPro" id="IPR006342">
    <property type="entry name" value="FkbM_mtfrase"/>
</dbReference>